<sequence length="430" mass="48002">MKAAFYTLGCKVNQAESEYMTELLKNAGFDIVSPGEEADYYIINSCTVTATADQKTRQSVRRFKRKHPNSTVILTGCMPQAFPEEAKGLAQADIILGNKNDGDILALINRHAIEKNRIISISEHTSGEAFAPCSLSSFGGRVRAFVKIEDGCDRFCSYCIIPKSRGRVRSKPLEDIKDEVRKLAENGIKEIVLVGINLSAYGKGTDLCIADAVEVCADVAGISRVRLGSLEPDHITDEIIERLAKVKKFCPQFHISLQSGCNKTLKNMNRHYTAEEYETLCTKLRGAFQDCSLTTDIMVGFHEESEKDFEESLAFVKKIAFEKVHVFPYSQRTGTAASKRGDSVKKSEKEKRAEIMINETEKIRQIYLEKLIGKDVEVLVEGRANEKQLRGYTKNYTPVLINSKSDLIGLEIKCTVTGVESDECIANLYF</sequence>
<dbReference type="InterPro" id="IPR058240">
    <property type="entry name" value="rSAM_sf"/>
</dbReference>
<dbReference type="InterPro" id="IPR006467">
    <property type="entry name" value="MiaB-like_bact"/>
</dbReference>
<dbReference type="SFLD" id="SFLDG01082">
    <property type="entry name" value="B12-binding_domain_containing"/>
    <property type="match status" value="1"/>
</dbReference>
<evidence type="ECO:0000256" key="1">
    <source>
        <dbReference type="ARBA" id="ARBA00001966"/>
    </source>
</evidence>
<dbReference type="SUPFAM" id="SSF102114">
    <property type="entry name" value="Radical SAM enzymes"/>
    <property type="match status" value="1"/>
</dbReference>
<dbReference type="Proteomes" id="UP000824205">
    <property type="component" value="Unassembled WGS sequence"/>
</dbReference>
<dbReference type="CDD" id="cd01335">
    <property type="entry name" value="Radical_SAM"/>
    <property type="match status" value="1"/>
</dbReference>
<evidence type="ECO:0000256" key="13">
    <source>
        <dbReference type="ARBA" id="ARBA00051661"/>
    </source>
</evidence>
<dbReference type="AlphaFoldDB" id="A0A9D1RF19"/>
<dbReference type="FunFam" id="3.40.50.12160:FF:000004">
    <property type="entry name" value="Threonylcarbamoyladenosine tRNA methylthiotransferase MtaB"/>
    <property type="match status" value="1"/>
</dbReference>
<evidence type="ECO:0000256" key="8">
    <source>
        <dbReference type="ARBA" id="ARBA00022694"/>
    </source>
</evidence>
<dbReference type="InterPro" id="IPR013848">
    <property type="entry name" value="Methylthiotransferase_N"/>
</dbReference>
<dbReference type="Pfam" id="PF00919">
    <property type="entry name" value="UPF0004"/>
    <property type="match status" value="1"/>
</dbReference>
<evidence type="ECO:0000313" key="20">
    <source>
        <dbReference type="Proteomes" id="UP000824205"/>
    </source>
</evidence>
<keyword evidence="11" id="KW-0411">Iron-sulfur</keyword>
<evidence type="ECO:0000256" key="9">
    <source>
        <dbReference type="ARBA" id="ARBA00022723"/>
    </source>
</evidence>
<feature type="domain" description="TRAM" evidence="16">
    <location>
        <begin position="369"/>
        <end position="430"/>
    </location>
</feature>
<accession>A0A9D1RF19</accession>
<evidence type="ECO:0000256" key="2">
    <source>
        <dbReference type="ARBA" id="ARBA00002399"/>
    </source>
</evidence>
<dbReference type="EMBL" id="DXGE01000011">
    <property type="protein sequence ID" value="HIW85406.1"/>
    <property type="molecule type" value="Genomic_DNA"/>
</dbReference>
<dbReference type="PANTHER" id="PTHR11918:SF45">
    <property type="entry name" value="THREONYLCARBAMOYLADENOSINE TRNA METHYLTHIOTRANSFERASE"/>
    <property type="match status" value="1"/>
</dbReference>
<keyword evidence="8" id="KW-0819">tRNA processing</keyword>
<dbReference type="EC" id="2.8.4.5" evidence="3"/>
<keyword evidence="6" id="KW-0808">Transferase</keyword>
<evidence type="ECO:0000256" key="14">
    <source>
        <dbReference type="ARBA" id="ARBA00061574"/>
    </source>
</evidence>
<feature type="domain" description="Radical SAM core" evidence="18">
    <location>
        <begin position="138"/>
        <end position="367"/>
    </location>
</feature>
<dbReference type="SFLD" id="SFLDG01061">
    <property type="entry name" value="methylthiotransferase"/>
    <property type="match status" value="1"/>
</dbReference>
<keyword evidence="4" id="KW-0004">4Fe-4S</keyword>
<dbReference type="InterPro" id="IPR002792">
    <property type="entry name" value="TRAM_dom"/>
</dbReference>
<dbReference type="GO" id="GO:0051539">
    <property type="term" value="F:4 iron, 4 sulfur cluster binding"/>
    <property type="evidence" value="ECO:0007669"/>
    <property type="project" value="UniProtKB-KW"/>
</dbReference>
<comment type="catalytic activity">
    <reaction evidence="13">
        <text>N(6)-L-threonylcarbamoyladenosine(37) in tRNA + (sulfur carrier)-SH + AH2 + 2 S-adenosyl-L-methionine = 2-methylsulfanyl-N(6)-L-threonylcarbamoyladenosine(37) in tRNA + (sulfur carrier)-H + 5'-deoxyadenosine + L-methionine + A + S-adenosyl-L-homocysteine + 2 H(+)</text>
        <dbReference type="Rhea" id="RHEA:37075"/>
        <dbReference type="Rhea" id="RHEA-COMP:10163"/>
        <dbReference type="Rhea" id="RHEA-COMP:11092"/>
        <dbReference type="Rhea" id="RHEA-COMP:14737"/>
        <dbReference type="Rhea" id="RHEA-COMP:14739"/>
        <dbReference type="ChEBI" id="CHEBI:13193"/>
        <dbReference type="ChEBI" id="CHEBI:15378"/>
        <dbReference type="ChEBI" id="CHEBI:17319"/>
        <dbReference type="ChEBI" id="CHEBI:17499"/>
        <dbReference type="ChEBI" id="CHEBI:29917"/>
        <dbReference type="ChEBI" id="CHEBI:57844"/>
        <dbReference type="ChEBI" id="CHEBI:57856"/>
        <dbReference type="ChEBI" id="CHEBI:59789"/>
        <dbReference type="ChEBI" id="CHEBI:64428"/>
        <dbReference type="ChEBI" id="CHEBI:74418"/>
        <dbReference type="ChEBI" id="CHEBI:74420"/>
        <dbReference type="EC" id="2.8.4.5"/>
    </reaction>
</comment>
<dbReference type="PROSITE" id="PS51918">
    <property type="entry name" value="RADICAL_SAM"/>
    <property type="match status" value="1"/>
</dbReference>
<dbReference type="InterPro" id="IPR007197">
    <property type="entry name" value="rSAM"/>
</dbReference>
<evidence type="ECO:0000256" key="10">
    <source>
        <dbReference type="ARBA" id="ARBA00023004"/>
    </source>
</evidence>
<dbReference type="FunFam" id="3.80.30.20:FF:000001">
    <property type="entry name" value="tRNA-2-methylthio-N(6)-dimethylallyladenosine synthase 2"/>
    <property type="match status" value="1"/>
</dbReference>
<dbReference type="PANTHER" id="PTHR11918">
    <property type="entry name" value="RADICAL SAM PROTEINS"/>
    <property type="match status" value="1"/>
</dbReference>
<evidence type="ECO:0000256" key="5">
    <source>
        <dbReference type="ARBA" id="ARBA00022490"/>
    </source>
</evidence>
<proteinExistence type="inferred from homology"/>
<evidence type="ECO:0000259" key="18">
    <source>
        <dbReference type="PROSITE" id="PS51918"/>
    </source>
</evidence>
<evidence type="ECO:0000256" key="7">
    <source>
        <dbReference type="ARBA" id="ARBA00022691"/>
    </source>
</evidence>
<reference evidence="19" key="2">
    <citation type="submission" date="2021-04" db="EMBL/GenBank/DDBJ databases">
        <authorList>
            <person name="Gilroy R."/>
        </authorList>
    </citation>
    <scope>NUCLEOTIDE SEQUENCE</scope>
    <source>
        <strain evidence="19">421</strain>
    </source>
</reference>
<name>A0A9D1RF19_9FIRM</name>
<protein>
    <recommendedName>
        <fullName evidence="15">Threonylcarbamoyladenosine tRNA methylthiotransferase MtaB</fullName>
        <ecNumber evidence="3">2.8.4.5</ecNumber>
    </recommendedName>
    <alternativeName>
        <fullName evidence="12">tRNA-t(6)A37 methylthiotransferase</fullName>
    </alternativeName>
</protein>
<dbReference type="InterPro" id="IPR006638">
    <property type="entry name" value="Elp3/MiaA/NifB-like_rSAM"/>
</dbReference>
<evidence type="ECO:0000256" key="4">
    <source>
        <dbReference type="ARBA" id="ARBA00022485"/>
    </source>
</evidence>
<reference evidence="19" key="1">
    <citation type="journal article" date="2021" name="PeerJ">
        <title>Extensive microbial diversity within the chicken gut microbiome revealed by metagenomics and culture.</title>
        <authorList>
            <person name="Gilroy R."/>
            <person name="Ravi A."/>
            <person name="Getino M."/>
            <person name="Pursley I."/>
            <person name="Horton D.L."/>
            <person name="Alikhan N.F."/>
            <person name="Baker D."/>
            <person name="Gharbi K."/>
            <person name="Hall N."/>
            <person name="Watson M."/>
            <person name="Adriaenssens E.M."/>
            <person name="Foster-Nyarko E."/>
            <person name="Jarju S."/>
            <person name="Secka A."/>
            <person name="Antonio M."/>
            <person name="Oren A."/>
            <person name="Chaudhuri R.R."/>
            <person name="La Ragione R."/>
            <person name="Hildebrand F."/>
            <person name="Pallen M.J."/>
        </authorList>
    </citation>
    <scope>NUCLEOTIDE SEQUENCE</scope>
    <source>
        <strain evidence="19">421</strain>
    </source>
</reference>
<evidence type="ECO:0000256" key="11">
    <source>
        <dbReference type="ARBA" id="ARBA00023014"/>
    </source>
</evidence>
<feature type="domain" description="MTTase N-terminal" evidence="17">
    <location>
        <begin position="1"/>
        <end position="113"/>
    </location>
</feature>
<dbReference type="GO" id="GO:0035598">
    <property type="term" value="F:tRNA (N(6)-L-threonylcarbamoyladenosine(37)-C(2))-methylthiotransferase activity"/>
    <property type="evidence" value="ECO:0007669"/>
    <property type="project" value="UniProtKB-EC"/>
</dbReference>
<dbReference type="GO" id="GO:0046872">
    <property type="term" value="F:metal ion binding"/>
    <property type="evidence" value="ECO:0007669"/>
    <property type="project" value="UniProtKB-KW"/>
</dbReference>
<dbReference type="PROSITE" id="PS51449">
    <property type="entry name" value="MTTASE_N"/>
    <property type="match status" value="1"/>
</dbReference>
<dbReference type="Pfam" id="PF01938">
    <property type="entry name" value="TRAM"/>
    <property type="match status" value="1"/>
</dbReference>
<dbReference type="PROSITE" id="PS50926">
    <property type="entry name" value="TRAM"/>
    <property type="match status" value="1"/>
</dbReference>
<comment type="cofactor">
    <cofactor evidence="1">
        <name>[4Fe-4S] cluster</name>
        <dbReference type="ChEBI" id="CHEBI:49883"/>
    </cofactor>
</comment>
<dbReference type="InterPro" id="IPR005839">
    <property type="entry name" value="Methylthiotransferase"/>
</dbReference>
<organism evidence="19 20">
    <name type="scientific">Candidatus Eubacterium faecipullorum</name>
    <dbReference type="NCBI Taxonomy" id="2838571"/>
    <lineage>
        <taxon>Bacteria</taxon>
        <taxon>Bacillati</taxon>
        <taxon>Bacillota</taxon>
        <taxon>Clostridia</taxon>
        <taxon>Eubacteriales</taxon>
        <taxon>Eubacteriaceae</taxon>
        <taxon>Eubacterium</taxon>
    </lineage>
</organism>
<comment type="similarity">
    <text evidence="14">Belongs to the methylthiotransferase family. MtaB subfamily.</text>
</comment>
<dbReference type="NCBIfam" id="TIGR00089">
    <property type="entry name" value="MiaB/RimO family radical SAM methylthiotransferase"/>
    <property type="match status" value="1"/>
</dbReference>
<comment type="caution">
    <text evidence="19">The sequence shown here is derived from an EMBL/GenBank/DDBJ whole genome shotgun (WGS) entry which is preliminary data.</text>
</comment>
<evidence type="ECO:0000259" key="17">
    <source>
        <dbReference type="PROSITE" id="PS51449"/>
    </source>
</evidence>
<dbReference type="InterPro" id="IPR038135">
    <property type="entry name" value="Methylthiotransferase_N_sf"/>
</dbReference>
<dbReference type="Gene3D" id="3.80.30.20">
    <property type="entry name" value="tm_1862 like domain"/>
    <property type="match status" value="1"/>
</dbReference>
<keyword evidence="10" id="KW-0408">Iron</keyword>
<evidence type="ECO:0000259" key="16">
    <source>
        <dbReference type="PROSITE" id="PS50926"/>
    </source>
</evidence>
<dbReference type="InterPro" id="IPR023404">
    <property type="entry name" value="rSAM_horseshoe"/>
</dbReference>
<comment type="function">
    <text evidence="2">Catalyzes the methylthiolation of N6-threonylcarbamoyladenosine (t(6)A), leading to the formation of 2-methylthio-N6-threonylcarbamoyladenosine (ms(2)t(6)A) at position 37 in tRNAs that read codons beginning with adenine.</text>
</comment>
<dbReference type="Gene3D" id="3.40.50.12160">
    <property type="entry name" value="Methylthiotransferase, N-terminal domain"/>
    <property type="match status" value="1"/>
</dbReference>
<evidence type="ECO:0000256" key="12">
    <source>
        <dbReference type="ARBA" id="ARBA00031213"/>
    </source>
</evidence>
<dbReference type="SFLD" id="SFLDS00029">
    <property type="entry name" value="Radical_SAM"/>
    <property type="match status" value="1"/>
</dbReference>
<evidence type="ECO:0000256" key="15">
    <source>
        <dbReference type="ARBA" id="ARBA00069898"/>
    </source>
</evidence>
<evidence type="ECO:0000256" key="3">
    <source>
        <dbReference type="ARBA" id="ARBA00013273"/>
    </source>
</evidence>
<keyword evidence="9" id="KW-0479">Metal-binding</keyword>
<dbReference type="Pfam" id="PF04055">
    <property type="entry name" value="Radical_SAM"/>
    <property type="match status" value="1"/>
</dbReference>
<dbReference type="PROSITE" id="PS01278">
    <property type="entry name" value="MTTASE_RADICAL"/>
    <property type="match status" value="1"/>
</dbReference>
<evidence type="ECO:0000256" key="6">
    <source>
        <dbReference type="ARBA" id="ARBA00022679"/>
    </source>
</evidence>
<evidence type="ECO:0000313" key="19">
    <source>
        <dbReference type="EMBL" id="HIW85406.1"/>
    </source>
</evidence>
<keyword evidence="7" id="KW-0949">S-adenosyl-L-methionine</keyword>
<dbReference type="SMART" id="SM00729">
    <property type="entry name" value="Elp3"/>
    <property type="match status" value="1"/>
</dbReference>
<dbReference type="NCBIfam" id="TIGR01579">
    <property type="entry name" value="MiaB-like-C"/>
    <property type="match status" value="1"/>
</dbReference>
<keyword evidence="5" id="KW-0963">Cytoplasm</keyword>
<gene>
    <name evidence="19" type="primary">mtaB</name>
    <name evidence="19" type="ORF">IAA48_02830</name>
</gene>
<dbReference type="InterPro" id="IPR020612">
    <property type="entry name" value="Methylthiotransferase_CS"/>
</dbReference>